<keyword evidence="3" id="KW-1185">Reference proteome</keyword>
<feature type="region of interest" description="Disordered" evidence="1">
    <location>
        <begin position="1"/>
        <end position="51"/>
    </location>
</feature>
<evidence type="ECO:0000313" key="2">
    <source>
        <dbReference type="Ensembl" id="ENSNBRP00000018526.1"/>
    </source>
</evidence>
<accession>A0A3Q4H9M5</accession>
<reference evidence="2" key="1">
    <citation type="submission" date="2025-08" db="UniProtKB">
        <authorList>
            <consortium name="Ensembl"/>
        </authorList>
    </citation>
    <scope>IDENTIFICATION</scope>
</reference>
<feature type="compositionally biased region" description="Polar residues" evidence="1">
    <location>
        <begin position="24"/>
        <end position="39"/>
    </location>
</feature>
<name>A0A3Q4H9M5_NEOBR</name>
<sequence>RPLLLQGRERATQGAQHVVAANQKPESPTPASVSPSVQPQAGGLQQPDPHLSSEELQVTQPRFFFFFQLVQTVCLVNSVIPLTLPLPCLFTVSYLCLLFQMAATMGQMGVYMPNVLTNQPAGAVQPESQAAGLTHPEQQGVQPAVGTSAAGAQPIKALPCSGSQPNASGFSTGLAGSDAATAQTPAEPQLQPMQETLV</sequence>
<dbReference type="Ensembl" id="ENSNBRT00000019017.1">
    <property type="protein sequence ID" value="ENSNBRP00000018526.1"/>
    <property type="gene ID" value="ENSNBRG00000014281.1"/>
</dbReference>
<organism evidence="2 3">
    <name type="scientific">Neolamprologus brichardi</name>
    <name type="common">Fairy cichlid</name>
    <name type="synonym">Lamprologus brichardi</name>
    <dbReference type="NCBI Taxonomy" id="32507"/>
    <lineage>
        <taxon>Eukaryota</taxon>
        <taxon>Metazoa</taxon>
        <taxon>Chordata</taxon>
        <taxon>Craniata</taxon>
        <taxon>Vertebrata</taxon>
        <taxon>Euteleostomi</taxon>
        <taxon>Actinopterygii</taxon>
        <taxon>Neopterygii</taxon>
        <taxon>Teleostei</taxon>
        <taxon>Neoteleostei</taxon>
        <taxon>Acanthomorphata</taxon>
        <taxon>Ovalentaria</taxon>
        <taxon>Cichlomorphae</taxon>
        <taxon>Cichliformes</taxon>
        <taxon>Cichlidae</taxon>
        <taxon>African cichlids</taxon>
        <taxon>Pseudocrenilabrinae</taxon>
        <taxon>Lamprologini</taxon>
        <taxon>Neolamprologus</taxon>
    </lineage>
</organism>
<dbReference type="OMA" id="MGQLGVY"/>
<feature type="region of interest" description="Disordered" evidence="1">
    <location>
        <begin position="161"/>
        <end position="198"/>
    </location>
</feature>
<evidence type="ECO:0000256" key="1">
    <source>
        <dbReference type="SAM" id="MobiDB-lite"/>
    </source>
</evidence>
<dbReference type="Proteomes" id="UP000261580">
    <property type="component" value="Unassembled WGS sequence"/>
</dbReference>
<evidence type="ECO:0000313" key="3">
    <source>
        <dbReference type="Proteomes" id="UP000261580"/>
    </source>
</evidence>
<dbReference type="AlphaFoldDB" id="A0A3Q4H9M5"/>
<dbReference type="GeneTree" id="ENSGT00940000177216"/>
<proteinExistence type="predicted"/>
<protein>
    <submittedName>
        <fullName evidence="2">Uncharacterized protein</fullName>
    </submittedName>
</protein>
<feature type="region of interest" description="Disordered" evidence="1">
    <location>
        <begin position="126"/>
        <end position="146"/>
    </location>
</feature>
<feature type="compositionally biased region" description="Polar residues" evidence="1">
    <location>
        <begin position="180"/>
        <end position="198"/>
    </location>
</feature>
<reference evidence="2" key="2">
    <citation type="submission" date="2025-09" db="UniProtKB">
        <authorList>
            <consortium name="Ensembl"/>
        </authorList>
    </citation>
    <scope>IDENTIFICATION</scope>
</reference>
<feature type="compositionally biased region" description="Polar residues" evidence="1">
    <location>
        <begin position="161"/>
        <end position="171"/>
    </location>
</feature>